<dbReference type="Proteomes" id="UP000292027">
    <property type="component" value="Unassembled WGS sequence"/>
</dbReference>
<evidence type="ECO:0000313" key="3">
    <source>
        <dbReference type="Proteomes" id="UP000292027"/>
    </source>
</evidence>
<evidence type="ECO:0000259" key="1">
    <source>
        <dbReference type="Pfam" id="PF13460"/>
    </source>
</evidence>
<dbReference type="Pfam" id="PF13460">
    <property type="entry name" value="NAD_binding_10"/>
    <property type="match status" value="1"/>
</dbReference>
<organism evidence="2 3">
    <name type="scientific">Kribbella rubisoli</name>
    <dbReference type="NCBI Taxonomy" id="3075929"/>
    <lineage>
        <taxon>Bacteria</taxon>
        <taxon>Bacillati</taxon>
        <taxon>Actinomycetota</taxon>
        <taxon>Actinomycetes</taxon>
        <taxon>Propionibacteriales</taxon>
        <taxon>Kribbellaceae</taxon>
        <taxon>Kribbella</taxon>
    </lineage>
</organism>
<reference evidence="2 3" key="1">
    <citation type="journal article" date="2015" name="Stand. Genomic Sci.">
        <title>Genomic Encyclopedia of Bacterial and Archaeal Type Strains, Phase III: the genomes of soil and plant-associated and newly described type strains.</title>
        <authorList>
            <person name="Whitman W.B."/>
            <person name="Woyke T."/>
            <person name="Klenk H.P."/>
            <person name="Zhou Y."/>
            <person name="Lilburn T.G."/>
            <person name="Beck B.J."/>
            <person name="De Vos P."/>
            <person name="Vandamme P."/>
            <person name="Eisen J.A."/>
            <person name="Garrity G."/>
            <person name="Hugenholtz P."/>
            <person name="Kyrpides N.C."/>
        </authorList>
    </citation>
    <scope>NUCLEOTIDE SEQUENCE [LARGE SCALE GENOMIC DNA]</scope>
    <source>
        <strain evidence="2 3">VKM Ac-2540</strain>
    </source>
</reference>
<gene>
    <name evidence="2" type="ORF">EV645_4268</name>
</gene>
<dbReference type="PANTHER" id="PTHR43162">
    <property type="match status" value="1"/>
</dbReference>
<dbReference type="Gene3D" id="3.90.25.10">
    <property type="entry name" value="UDP-galactose 4-epimerase, domain 1"/>
    <property type="match status" value="1"/>
</dbReference>
<name>A0A4Q7WTS1_9ACTN</name>
<keyword evidence="3" id="KW-1185">Reference proteome</keyword>
<dbReference type="RefSeq" id="WP_130445690.1">
    <property type="nucleotide sequence ID" value="NZ_SHKR01000013.1"/>
</dbReference>
<dbReference type="SUPFAM" id="SSF51735">
    <property type="entry name" value="NAD(P)-binding Rossmann-fold domains"/>
    <property type="match status" value="1"/>
</dbReference>
<feature type="domain" description="NAD(P)-binding" evidence="1">
    <location>
        <begin position="6"/>
        <end position="171"/>
    </location>
</feature>
<accession>A0A4Q7WTS1</accession>
<dbReference type="AlphaFoldDB" id="A0A4Q7WTS1"/>
<comment type="caution">
    <text evidence="2">The sequence shown here is derived from an EMBL/GenBank/DDBJ whole genome shotgun (WGS) entry which is preliminary data.</text>
</comment>
<evidence type="ECO:0000313" key="2">
    <source>
        <dbReference type="EMBL" id="RZU13428.1"/>
    </source>
</evidence>
<dbReference type="PANTHER" id="PTHR43162:SF1">
    <property type="entry name" value="PRESTALK A DIFFERENTIATION PROTEIN A"/>
    <property type="match status" value="1"/>
</dbReference>
<dbReference type="InterPro" id="IPR051604">
    <property type="entry name" value="Ergot_Alk_Oxidoreductase"/>
</dbReference>
<dbReference type="InterPro" id="IPR036291">
    <property type="entry name" value="NAD(P)-bd_dom_sf"/>
</dbReference>
<protein>
    <submittedName>
        <fullName evidence="2">Uncharacterized protein YbjT (DUF2867 family)</fullName>
    </submittedName>
</protein>
<dbReference type="OrthoDB" id="116343at2"/>
<sequence length="274" mass="29627">MLLITGATGHIGRRLVDELNTRGADFRALVRSARPDLPAEQQIGDLDGPLDLHGIDKVFLLVPGTGLDHTVNVVAAAREAGVRQLVYLSSYAVLGDPIPAMGHWHHEREQLIRNSGIPATFLRPTGFMTNAVDWLPTIRAGGYVLDPIGPGRSAPIDPADIAAAAATVLTEDGHEKQEYTLTGPEALTLAEQVAILGGAIGRTLDVRPIETPEEAVRFRYPDGAPPDLAAAIVEGLKLMRADTTGLRTDAVRRLTRREPRTFATWCDDNQLLFK</sequence>
<dbReference type="EMBL" id="SHKR01000013">
    <property type="protein sequence ID" value="RZU13428.1"/>
    <property type="molecule type" value="Genomic_DNA"/>
</dbReference>
<proteinExistence type="predicted"/>
<dbReference type="Gene3D" id="3.40.50.720">
    <property type="entry name" value="NAD(P)-binding Rossmann-like Domain"/>
    <property type="match status" value="1"/>
</dbReference>
<dbReference type="InterPro" id="IPR016040">
    <property type="entry name" value="NAD(P)-bd_dom"/>
</dbReference>